<dbReference type="AlphaFoldDB" id="A0AAW1GRN7"/>
<organism evidence="1 2">
    <name type="scientific">Saponaria officinalis</name>
    <name type="common">Common soapwort</name>
    <name type="synonym">Lychnis saponaria</name>
    <dbReference type="NCBI Taxonomy" id="3572"/>
    <lineage>
        <taxon>Eukaryota</taxon>
        <taxon>Viridiplantae</taxon>
        <taxon>Streptophyta</taxon>
        <taxon>Embryophyta</taxon>
        <taxon>Tracheophyta</taxon>
        <taxon>Spermatophyta</taxon>
        <taxon>Magnoliopsida</taxon>
        <taxon>eudicotyledons</taxon>
        <taxon>Gunneridae</taxon>
        <taxon>Pentapetalae</taxon>
        <taxon>Caryophyllales</taxon>
        <taxon>Caryophyllaceae</taxon>
        <taxon>Caryophylleae</taxon>
        <taxon>Saponaria</taxon>
    </lineage>
</organism>
<accession>A0AAW1GRN7</accession>
<dbReference type="PANTHER" id="PTHR36607">
    <property type="entry name" value="1,2-DIHYDROXY-3-KETO-5-METHYLTHIOPENTENE DIOXYGENASE 4"/>
    <property type="match status" value="1"/>
</dbReference>
<evidence type="ECO:0000313" key="2">
    <source>
        <dbReference type="Proteomes" id="UP001443914"/>
    </source>
</evidence>
<name>A0AAW1GRN7_SAPOF</name>
<reference evidence="1" key="1">
    <citation type="submission" date="2024-03" db="EMBL/GenBank/DDBJ databases">
        <title>WGS assembly of Saponaria officinalis var. Norfolk2.</title>
        <authorList>
            <person name="Jenkins J."/>
            <person name="Shu S."/>
            <person name="Grimwood J."/>
            <person name="Barry K."/>
            <person name="Goodstein D."/>
            <person name="Schmutz J."/>
            <person name="Leebens-Mack J."/>
            <person name="Osbourn A."/>
        </authorList>
    </citation>
    <scope>NUCLEOTIDE SEQUENCE [LARGE SCALE GENOMIC DNA]</scope>
    <source>
        <strain evidence="1">JIC</strain>
    </source>
</reference>
<proteinExistence type="predicted"/>
<evidence type="ECO:0008006" key="3">
    <source>
        <dbReference type="Google" id="ProtNLM"/>
    </source>
</evidence>
<protein>
    <recommendedName>
        <fullName evidence="3">Aminotransferase-like plant mobile domain-containing protein</fullName>
    </recommendedName>
</protein>
<comment type="caution">
    <text evidence="1">The sequence shown here is derived from an EMBL/GenBank/DDBJ whole genome shotgun (WGS) entry which is preliminary data.</text>
</comment>
<dbReference type="Proteomes" id="UP001443914">
    <property type="component" value="Unassembled WGS sequence"/>
</dbReference>
<sequence>MARGKIFSLAVPVMASVYRGLRTISTSPKPSYSGAVFPVHYLYGWLAYYFRTHHQAEPCPIGPPMVVYSGFGHAKFFKDDEARKLIHEGRSINLGCFMRGFDKGTCLCDDGTLSREHLTYFICLRTAYLPLRQGRSFILEPYGPYRFGKQFGFFKVFRVFLNPMSKSVTYLVKRRRKGGRCLCSQVADLECIRRRSQVTYGVILT</sequence>
<dbReference type="EMBL" id="JBDFQZ010000014">
    <property type="protein sequence ID" value="KAK9664996.1"/>
    <property type="molecule type" value="Genomic_DNA"/>
</dbReference>
<keyword evidence="2" id="KW-1185">Reference proteome</keyword>
<dbReference type="PANTHER" id="PTHR36607:SF20">
    <property type="entry name" value="AMINOTRANSFERASE-LIKE PLANT MOBILE DOMAIN-CONTAINING PROTEIN"/>
    <property type="match status" value="1"/>
</dbReference>
<evidence type="ECO:0000313" key="1">
    <source>
        <dbReference type="EMBL" id="KAK9664996.1"/>
    </source>
</evidence>
<gene>
    <name evidence="1" type="ORF">RND81_14G082900</name>
</gene>